<protein>
    <recommendedName>
        <fullName evidence="5">Phosphatidylserine decarboxylase</fullName>
    </recommendedName>
</protein>
<dbReference type="InterPro" id="IPR003817">
    <property type="entry name" value="PS_Dcarbxylase"/>
</dbReference>
<dbReference type="Proteomes" id="UP000053820">
    <property type="component" value="Unassembled WGS sequence"/>
</dbReference>
<dbReference type="HOGENOM" id="CLU_033450_2_0_1"/>
<dbReference type="Pfam" id="PF02666">
    <property type="entry name" value="PS_Dcarbxylase"/>
    <property type="match status" value="1"/>
</dbReference>
<evidence type="ECO:0000313" key="3">
    <source>
        <dbReference type="EMBL" id="KIJ60137.1"/>
    </source>
</evidence>
<evidence type="ECO:0000313" key="4">
    <source>
        <dbReference type="Proteomes" id="UP000053820"/>
    </source>
</evidence>
<dbReference type="AlphaFoldDB" id="A0A0C9WAH5"/>
<reference evidence="3 4" key="1">
    <citation type="submission" date="2014-04" db="EMBL/GenBank/DDBJ databases">
        <title>Evolutionary Origins and Diversification of the Mycorrhizal Mutualists.</title>
        <authorList>
            <consortium name="DOE Joint Genome Institute"/>
            <consortium name="Mycorrhizal Genomics Consortium"/>
            <person name="Kohler A."/>
            <person name="Kuo A."/>
            <person name="Nagy L.G."/>
            <person name="Floudas D."/>
            <person name="Copeland A."/>
            <person name="Barry K.W."/>
            <person name="Cichocki N."/>
            <person name="Veneault-Fourrey C."/>
            <person name="LaButti K."/>
            <person name="Lindquist E.A."/>
            <person name="Lipzen A."/>
            <person name="Lundell T."/>
            <person name="Morin E."/>
            <person name="Murat C."/>
            <person name="Riley R."/>
            <person name="Ohm R."/>
            <person name="Sun H."/>
            <person name="Tunlid A."/>
            <person name="Henrissat B."/>
            <person name="Grigoriev I.V."/>
            <person name="Hibbett D.S."/>
            <person name="Martin F."/>
        </authorList>
    </citation>
    <scope>NUCLEOTIDE SEQUENCE [LARGE SCALE GENOMIC DNA]</scope>
    <source>
        <strain evidence="3 4">MD-312</strain>
    </source>
</reference>
<dbReference type="PANTHER" id="PTHR10067">
    <property type="entry name" value="PHOSPHATIDYLSERINE DECARBOXYLASE"/>
    <property type="match status" value="1"/>
</dbReference>
<gene>
    <name evidence="3" type="ORF">HYDPIDRAFT_117603</name>
</gene>
<dbReference type="EMBL" id="KN839876">
    <property type="protein sequence ID" value="KIJ60137.1"/>
    <property type="molecule type" value="Genomic_DNA"/>
</dbReference>
<proteinExistence type="predicted"/>
<evidence type="ECO:0008006" key="5">
    <source>
        <dbReference type="Google" id="ProtNLM"/>
    </source>
</evidence>
<evidence type="ECO:0000256" key="2">
    <source>
        <dbReference type="ARBA" id="ARBA00023239"/>
    </source>
</evidence>
<dbReference type="GO" id="GO:0004609">
    <property type="term" value="F:phosphatidylserine decarboxylase activity"/>
    <property type="evidence" value="ECO:0007669"/>
    <property type="project" value="InterPro"/>
</dbReference>
<dbReference type="OrthoDB" id="5973539at2759"/>
<keyword evidence="2" id="KW-0456">Lyase</keyword>
<dbReference type="GO" id="GO:0006646">
    <property type="term" value="P:phosphatidylethanolamine biosynthetic process"/>
    <property type="evidence" value="ECO:0007669"/>
    <property type="project" value="TreeGrafter"/>
</dbReference>
<keyword evidence="4" id="KW-1185">Reference proteome</keyword>
<dbReference type="PANTHER" id="PTHR10067:SF9">
    <property type="entry name" value="PHOSPHATIDYLSERINE DECARBOXYLASE FAMILY PROTEIN (AFU_ORTHOLOGUE AFUA_7G01730)"/>
    <property type="match status" value="1"/>
</dbReference>
<sequence>MPFHKAWIRRFRPNVRPVINPNNPNFINAACEAKVHQIKSGVKAVDRFWLKEHPYSLNHMLNGDPLASQFVGGTVYQAILSSLDYHHWHSPIDGVVKKAYRVPGTYYAARLDDDPDPDIMSRSQDFVTAVSARALIFIESDNPSIGLMCFVGVGLGEVSTCEIVVNEGDRLEKGDPIGAFHFGGSTHCLIFRPETKLVALDGVEPEKVQLVNTCIFSVAQETHS</sequence>
<dbReference type="GO" id="GO:0005739">
    <property type="term" value="C:mitochondrion"/>
    <property type="evidence" value="ECO:0007669"/>
    <property type="project" value="TreeGrafter"/>
</dbReference>
<organism evidence="3 4">
    <name type="scientific">Hydnomerulius pinastri MD-312</name>
    <dbReference type="NCBI Taxonomy" id="994086"/>
    <lineage>
        <taxon>Eukaryota</taxon>
        <taxon>Fungi</taxon>
        <taxon>Dikarya</taxon>
        <taxon>Basidiomycota</taxon>
        <taxon>Agaricomycotina</taxon>
        <taxon>Agaricomycetes</taxon>
        <taxon>Agaricomycetidae</taxon>
        <taxon>Boletales</taxon>
        <taxon>Boletales incertae sedis</taxon>
        <taxon>Leucogyrophana</taxon>
    </lineage>
</organism>
<name>A0A0C9WAH5_9AGAM</name>
<evidence type="ECO:0000256" key="1">
    <source>
        <dbReference type="ARBA" id="ARBA00022793"/>
    </source>
</evidence>
<accession>A0A0C9WAH5</accession>
<keyword evidence="1" id="KW-0210">Decarboxylase</keyword>